<keyword evidence="3" id="KW-0663">Pyridoxal phosphate</keyword>
<dbReference type="CDD" id="cd00609">
    <property type="entry name" value="AAT_like"/>
    <property type="match status" value="1"/>
</dbReference>
<evidence type="ECO:0000256" key="2">
    <source>
        <dbReference type="ARBA" id="ARBA00012224"/>
    </source>
</evidence>
<dbReference type="Pfam" id="PF00155">
    <property type="entry name" value="Aminotran_1_2"/>
    <property type="match status" value="1"/>
</dbReference>
<evidence type="ECO:0000313" key="7">
    <source>
        <dbReference type="EMBL" id="MBF0971167.1"/>
    </source>
</evidence>
<dbReference type="PANTHER" id="PTHR43525">
    <property type="entry name" value="PROTEIN MALY"/>
    <property type="match status" value="1"/>
</dbReference>
<organism evidence="7 8">
    <name type="scientific">Alloprevotella tannerae</name>
    <dbReference type="NCBI Taxonomy" id="76122"/>
    <lineage>
        <taxon>Bacteria</taxon>
        <taxon>Pseudomonadati</taxon>
        <taxon>Bacteroidota</taxon>
        <taxon>Bacteroidia</taxon>
        <taxon>Bacteroidales</taxon>
        <taxon>Prevotellaceae</taxon>
        <taxon>Alloprevotella</taxon>
    </lineage>
</organism>
<sequence>MDKRYDFDQIIERKGSNDMKHEFMPLIWHRDDLSPMWVADMDFASPDFILDALKKRLEHPILGYTSFPKGYWETIAKWIADHHSWQTQPDWYRFISGIVKGIGYVLNVFTKPGDKVIIQSPVYHPFHLVPEGNQLKVVNNPLRMNPDGRYEMNFEQLEECYDEQCKVFILCNPHNPGGRCWDHATLKRLADFCYSHHMVVISDEIHCDMAIFGHKHIPFAHVSQEAAEISITFGAPSKTFNIAGLVSSYAIVPNEQLRKKFFGWLDGNTLSEGNIFSPIATMAAYEQGETWRRQMLAYVEENILAVEAFCERYMPQIRPIRPEASFLIWLDCRALCLDHDQLQQLFVDKARLALNDGEMFGPGGEGFMRMNVGSPRAYILQCLEQLKTAVESLEK</sequence>
<comment type="similarity">
    <text evidence="5">Belongs to the class-II pyridoxal-phosphate-dependent aminotransferase family. MalY/PatB cystathionine beta-lyase subfamily.</text>
</comment>
<dbReference type="NCBIfam" id="TIGR04350">
    <property type="entry name" value="C_S_lyase_PatB"/>
    <property type="match status" value="1"/>
</dbReference>
<dbReference type="Proteomes" id="UP000704068">
    <property type="component" value="Unassembled WGS sequence"/>
</dbReference>
<evidence type="ECO:0000256" key="4">
    <source>
        <dbReference type="ARBA" id="ARBA00023239"/>
    </source>
</evidence>
<feature type="domain" description="Aminotransferase class I/classII large" evidence="6">
    <location>
        <begin position="46"/>
        <end position="382"/>
    </location>
</feature>
<gene>
    <name evidence="7" type="ORF">HXK21_09075</name>
</gene>
<dbReference type="Gene3D" id="3.40.640.10">
    <property type="entry name" value="Type I PLP-dependent aspartate aminotransferase-like (Major domain)"/>
    <property type="match status" value="1"/>
</dbReference>
<dbReference type="InterPro" id="IPR015422">
    <property type="entry name" value="PyrdxlP-dep_Trfase_small"/>
</dbReference>
<dbReference type="RefSeq" id="WP_303764730.1">
    <property type="nucleotide sequence ID" value="NZ_JABZGR010000046.1"/>
</dbReference>
<keyword evidence="4 7" id="KW-0456">Lyase</keyword>
<evidence type="ECO:0000256" key="3">
    <source>
        <dbReference type="ARBA" id="ARBA00022898"/>
    </source>
</evidence>
<dbReference type="InterPro" id="IPR027619">
    <property type="entry name" value="C-S_lyase_PatB-like"/>
</dbReference>
<evidence type="ECO:0000256" key="1">
    <source>
        <dbReference type="ARBA" id="ARBA00001933"/>
    </source>
</evidence>
<accession>A0A929S0G0</accession>
<dbReference type="InterPro" id="IPR051798">
    <property type="entry name" value="Class-II_PLP-Dep_Aminotrans"/>
</dbReference>
<evidence type="ECO:0000256" key="5">
    <source>
        <dbReference type="ARBA" id="ARBA00037974"/>
    </source>
</evidence>
<dbReference type="EMBL" id="JABZGR010000046">
    <property type="protein sequence ID" value="MBF0971167.1"/>
    <property type="molecule type" value="Genomic_DNA"/>
</dbReference>
<dbReference type="InterPro" id="IPR015421">
    <property type="entry name" value="PyrdxlP-dep_Trfase_major"/>
</dbReference>
<dbReference type="PANTHER" id="PTHR43525:SF1">
    <property type="entry name" value="PROTEIN MALY"/>
    <property type="match status" value="1"/>
</dbReference>
<comment type="cofactor">
    <cofactor evidence="1">
        <name>pyridoxal 5'-phosphate</name>
        <dbReference type="ChEBI" id="CHEBI:597326"/>
    </cofactor>
</comment>
<evidence type="ECO:0000259" key="6">
    <source>
        <dbReference type="Pfam" id="PF00155"/>
    </source>
</evidence>
<dbReference type="InterPro" id="IPR004839">
    <property type="entry name" value="Aminotransferase_I/II_large"/>
</dbReference>
<dbReference type="InterPro" id="IPR015424">
    <property type="entry name" value="PyrdxlP-dep_Trfase"/>
</dbReference>
<reference evidence="7" key="1">
    <citation type="submission" date="2020-04" db="EMBL/GenBank/DDBJ databases">
        <title>Deep metagenomics examines the oral microbiome during advanced dental caries in children, revealing novel taxa and co-occurrences with host molecules.</title>
        <authorList>
            <person name="Baker J.L."/>
            <person name="Morton J.T."/>
            <person name="Dinis M."/>
            <person name="Alvarez R."/>
            <person name="Tran N.C."/>
            <person name="Knight R."/>
            <person name="Edlund A."/>
        </authorList>
    </citation>
    <scope>NUCLEOTIDE SEQUENCE</scope>
    <source>
        <strain evidence="7">JCVI_34_bin.1</strain>
    </source>
</reference>
<protein>
    <recommendedName>
        <fullName evidence="2">cysteine-S-conjugate beta-lyase</fullName>
        <ecNumber evidence="2">4.4.1.13</ecNumber>
    </recommendedName>
</protein>
<dbReference type="SUPFAM" id="SSF53383">
    <property type="entry name" value="PLP-dependent transferases"/>
    <property type="match status" value="1"/>
</dbReference>
<dbReference type="AlphaFoldDB" id="A0A929S0G0"/>
<dbReference type="GO" id="GO:0047804">
    <property type="term" value="F:cysteine-S-conjugate beta-lyase activity"/>
    <property type="evidence" value="ECO:0007669"/>
    <property type="project" value="UniProtKB-EC"/>
</dbReference>
<evidence type="ECO:0000313" key="8">
    <source>
        <dbReference type="Proteomes" id="UP000704068"/>
    </source>
</evidence>
<proteinExistence type="inferred from homology"/>
<name>A0A929S0G0_9BACT</name>
<dbReference type="EC" id="4.4.1.13" evidence="2"/>
<dbReference type="GO" id="GO:0030170">
    <property type="term" value="F:pyridoxal phosphate binding"/>
    <property type="evidence" value="ECO:0007669"/>
    <property type="project" value="InterPro"/>
</dbReference>
<comment type="caution">
    <text evidence="7">The sequence shown here is derived from an EMBL/GenBank/DDBJ whole genome shotgun (WGS) entry which is preliminary data.</text>
</comment>
<dbReference type="Gene3D" id="3.90.1150.10">
    <property type="entry name" value="Aspartate Aminotransferase, domain 1"/>
    <property type="match status" value="1"/>
</dbReference>